<name>A0AAU0UTN2_9FIRM</name>
<dbReference type="SUPFAM" id="SSF56042">
    <property type="entry name" value="PurM C-terminal domain-like"/>
    <property type="match status" value="1"/>
</dbReference>
<dbReference type="InterPro" id="IPR036921">
    <property type="entry name" value="PurM-like_N_sf"/>
</dbReference>
<feature type="domain" description="PurM-like N-terminal" evidence="1">
    <location>
        <begin position="41"/>
        <end position="140"/>
    </location>
</feature>
<dbReference type="SUPFAM" id="SSF55326">
    <property type="entry name" value="PurM N-terminal domain-like"/>
    <property type="match status" value="1"/>
</dbReference>
<dbReference type="EMBL" id="CP121694">
    <property type="protein sequence ID" value="WRO23239.1"/>
    <property type="molecule type" value="Genomic_DNA"/>
</dbReference>
<dbReference type="Gene3D" id="3.30.1330.10">
    <property type="entry name" value="PurM-like, N-terminal domain"/>
    <property type="match status" value="1"/>
</dbReference>
<keyword evidence="3" id="KW-1185">Reference proteome</keyword>
<dbReference type="KEGG" id="dbc:MFMK1_003095"/>
<evidence type="ECO:0000313" key="2">
    <source>
        <dbReference type="EMBL" id="WRO23239.1"/>
    </source>
</evidence>
<dbReference type="RefSeq" id="WP_366922622.1">
    <property type="nucleotide sequence ID" value="NZ_CP121694.1"/>
</dbReference>
<dbReference type="PANTHER" id="PTHR30303:SF0">
    <property type="entry name" value="CARBAMOYL DEHYDRATASE HYPE"/>
    <property type="match status" value="1"/>
</dbReference>
<dbReference type="PANTHER" id="PTHR30303">
    <property type="entry name" value="HYDROGENASE ISOENZYMES FORMATION PROTEIN HYPE"/>
    <property type="match status" value="1"/>
</dbReference>
<gene>
    <name evidence="2" type="ORF">MFMK1_003095</name>
</gene>
<dbReference type="Pfam" id="PF00586">
    <property type="entry name" value="AIRS"/>
    <property type="match status" value="1"/>
</dbReference>
<protein>
    <recommendedName>
        <fullName evidence="1">PurM-like N-terminal domain-containing protein</fullName>
    </recommendedName>
</protein>
<dbReference type="InterPro" id="IPR016188">
    <property type="entry name" value="PurM-like_N"/>
</dbReference>
<dbReference type="Gene3D" id="3.90.650.10">
    <property type="entry name" value="PurM-like C-terminal domain"/>
    <property type="match status" value="1"/>
</dbReference>
<sequence>MGGFEEEAGTMESVHNNMLFDPFHRQDIHGLTRPDLFSVAGGKLVFQTETARSGGDNLSAGDFGHQVACGILNSIAVTGALPMALNLSVVASKGTSQGFLEKLLAAFKKVAARENVLITATTEKNNDMDGIFVSTAGIGFLPAELTLGSDRVKRGDILILCSRFAEDSTLVDSSGPEVFTDVIQEVLTLGGVRLICMPRRRGIAGAVSEIAARVPAEISLVEPRAEVCRQNFAGLKGFQTDPFNLACDNLLLLVVGGDCATDVIELLSEYPPSAGAHAIGSITDTGIKGPVWLNTANGRRILIQETLNDADN</sequence>
<dbReference type="GO" id="GO:0051604">
    <property type="term" value="P:protein maturation"/>
    <property type="evidence" value="ECO:0007669"/>
    <property type="project" value="TreeGrafter"/>
</dbReference>
<evidence type="ECO:0000259" key="1">
    <source>
        <dbReference type="Pfam" id="PF00586"/>
    </source>
</evidence>
<dbReference type="AlphaFoldDB" id="A0AAU0UTN2"/>
<reference evidence="2 3" key="1">
    <citation type="submission" date="2023-04" db="EMBL/GenBank/DDBJ databases">
        <authorList>
            <person name="Hsu D."/>
        </authorList>
    </citation>
    <scope>NUCLEOTIDE SEQUENCE [LARGE SCALE GENOMIC DNA]</scope>
    <source>
        <strain evidence="2 3">MK1</strain>
    </source>
</reference>
<dbReference type="InterPro" id="IPR011854">
    <property type="entry name" value="HypE"/>
</dbReference>
<dbReference type="InterPro" id="IPR036676">
    <property type="entry name" value="PurM-like_C_sf"/>
</dbReference>
<evidence type="ECO:0000313" key="3">
    <source>
        <dbReference type="Proteomes" id="UP001329915"/>
    </source>
</evidence>
<organism evidence="2 3">
    <name type="scientific">Metallumcola ferriviriculae</name>
    <dbReference type="NCBI Taxonomy" id="3039180"/>
    <lineage>
        <taxon>Bacteria</taxon>
        <taxon>Bacillati</taxon>
        <taxon>Bacillota</taxon>
        <taxon>Clostridia</taxon>
        <taxon>Neomoorellales</taxon>
        <taxon>Desulfitibacteraceae</taxon>
        <taxon>Metallumcola</taxon>
    </lineage>
</organism>
<accession>A0AAU0UTN2</accession>
<dbReference type="Proteomes" id="UP001329915">
    <property type="component" value="Chromosome"/>
</dbReference>
<proteinExistence type="predicted"/>